<dbReference type="EMBL" id="BMDZ01000063">
    <property type="protein sequence ID" value="GGB55778.1"/>
    <property type="molecule type" value="Genomic_DNA"/>
</dbReference>
<keyword evidence="13" id="KW-1185">Reference proteome</keyword>
<evidence type="ECO:0000313" key="13">
    <source>
        <dbReference type="Proteomes" id="UP000603352"/>
    </source>
</evidence>
<dbReference type="InterPro" id="IPR050231">
    <property type="entry name" value="Iron_ascorbate_oxido_reductase"/>
</dbReference>
<dbReference type="Proteomes" id="UP000603352">
    <property type="component" value="Unassembled WGS sequence"/>
</dbReference>
<keyword evidence="5" id="KW-0266">Ethylene biosynthesis</keyword>
<dbReference type="SUPFAM" id="SSF51197">
    <property type="entry name" value="Clavaminate synthase-like"/>
    <property type="match status" value="1"/>
</dbReference>
<feature type="domain" description="Fe2OG dioxygenase" evidence="11">
    <location>
        <begin position="154"/>
        <end position="260"/>
    </location>
</feature>
<dbReference type="InterPro" id="IPR005123">
    <property type="entry name" value="Oxoglu/Fe-dep_dioxygenase_dom"/>
</dbReference>
<keyword evidence="10" id="KW-0408">Iron</keyword>
<accession>A0ABQ1J1J8</accession>
<gene>
    <name evidence="12" type="ORF">GCM10011505_40940</name>
</gene>
<evidence type="ECO:0000256" key="7">
    <source>
        <dbReference type="ARBA" id="ARBA00031282"/>
    </source>
</evidence>
<dbReference type="Gene3D" id="2.60.120.330">
    <property type="entry name" value="B-lactam Antibiotic, Isopenicillin N Synthase, Chain"/>
    <property type="match status" value="1"/>
</dbReference>
<dbReference type="EC" id="1.13.12.19" evidence="3"/>
<evidence type="ECO:0000313" key="12">
    <source>
        <dbReference type="EMBL" id="GGB55778.1"/>
    </source>
</evidence>
<evidence type="ECO:0000256" key="3">
    <source>
        <dbReference type="ARBA" id="ARBA00012531"/>
    </source>
</evidence>
<dbReference type="InterPro" id="IPR027443">
    <property type="entry name" value="IPNS-like_sf"/>
</dbReference>
<comment type="pathway">
    <text evidence="1">Alkene biosynthesis; ethylene biosynthesis via 2-oxoglutarate.</text>
</comment>
<dbReference type="PANTHER" id="PTHR47990">
    <property type="entry name" value="2-OXOGLUTARATE (2OG) AND FE(II)-DEPENDENT OXYGENASE SUPERFAMILY PROTEIN-RELATED"/>
    <property type="match status" value="1"/>
</dbReference>
<evidence type="ECO:0000256" key="9">
    <source>
        <dbReference type="ARBA" id="ARBA00049359"/>
    </source>
</evidence>
<dbReference type="Pfam" id="PF03171">
    <property type="entry name" value="2OG-FeII_Oxy"/>
    <property type="match status" value="1"/>
</dbReference>
<evidence type="ECO:0000256" key="2">
    <source>
        <dbReference type="ARBA" id="ARBA00012293"/>
    </source>
</evidence>
<reference evidence="13" key="1">
    <citation type="journal article" date="2019" name="Int. J. Syst. Evol. Microbiol.">
        <title>The Global Catalogue of Microorganisms (GCM) 10K type strain sequencing project: providing services to taxonomists for standard genome sequencing and annotation.</title>
        <authorList>
            <consortium name="The Broad Institute Genomics Platform"/>
            <consortium name="The Broad Institute Genome Sequencing Center for Infectious Disease"/>
            <person name="Wu L."/>
            <person name="Ma J."/>
        </authorList>
    </citation>
    <scope>NUCLEOTIDE SEQUENCE [LARGE SCALE GENOMIC DNA]</scope>
    <source>
        <strain evidence="13">CGMCC 1.10188</strain>
    </source>
</reference>
<dbReference type="EC" id="1.14.20.7" evidence="2"/>
<evidence type="ECO:0000256" key="8">
    <source>
        <dbReference type="ARBA" id="ARBA00047725"/>
    </source>
</evidence>
<sequence>MTVMPAASRFDIAAVDVRAPDAPTAFTRSLHDTGFAVLRHHPIDPDLIARLYHGWGALFASPDIDDYLFDPVTQDGYFPFRSENARDSAVKDLKAFFHVYPGTRLPPALAVDTMALYQDLLTLGALLLGWLQDHLPPAIRDRLTETMPAMLAGSMQSLFRVLHYPALPADIEPGAVRAAAHEDINLITLLVAGTAPGLEARDRAGRWHAVPCDPGMIVVNGGDMLAVATGGYLPATPHRVVNPTAGQDVARQSMPMFLHPRPEVVLAPGLTAGAFLDRRLREIGLKP</sequence>
<comment type="catalytic activity">
    <reaction evidence="8">
        <text>2-oxoglutarate + O2 + 2 H(+) = ethene + 3 CO2 + H2O</text>
        <dbReference type="Rhea" id="RHEA:31523"/>
        <dbReference type="ChEBI" id="CHEBI:15377"/>
        <dbReference type="ChEBI" id="CHEBI:15378"/>
        <dbReference type="ChEBI" id="CHEBI:15379"/>
        <dbReference type="ChEBI" id="CHEBI:16526"/>
        <dbReference type="ChEBI" id="CHEBI:16810"/>
        <dbReference type="ChEBI" id="CHEBI:18153"/>
        <dbReference type="EC" id="1.13.12.19"/>
    </reaction>
</comment>
<evidence type="ECO:0000256" key="5">
    <source>
        <dbReference type="ARBA" id="ARBA00022666"/>
    </source>
</evidence>
<evidence type="ECO:0000259" key="11">
    <source>
        <dbReference type="PROSITE" id="PS51471"/>
    </source>
</evidence>
<comment type="catalytic activity">
    <reaction evidence="9">
        <text>L-arginine + 2-oxoglutarate + O2 = guanidine + L-glutamate 5-semialdehyde + succinate + CO2</text>
        <dbReference type="Rhea" id="RHEA:31535"/>
        <dbReference type="ChEBI" id="CHEBI:15379"/>
        <dbReference type="ChEBI" id="CHEBI:16526"/>
        <dbReference type="ChEBI" id="CHEBI:16810"/>
        <dbReference type="ChEBI" id="CHEBI:30031"/>
        <dbReference type="ChEBI" id="CHEBI:30087"/>
        <dbReference type="ChEBI" id="CHEBI:32682"/>
        <dbReference type="ChEBI" id="CHEBI:58066"/>
        <dbReference type="EC" id="1.14.20.7"/>
    </reaction>
</comment>
<comment type="similarity">
    <text evidence="10">Belongs to the iron/ascorbate-dependent oxidoreductase family.</text>
</comment>
<evidence type="ECO:0000256" key="1">
    <source>
        <dbReference type="ARBA" id="ARBA00004767"/>
    </source>
</evidence>
<evidence type="ECO:0000256" key="10">
    <source>
        <dbReference type="RuleBase" id="RU003682"/>
    </source>
</evidence>
<dbReference type="PROSITE" id="PS51471">
    <property type="entry name" value="FE2OG_OXY"/>
    <property type="match status" value="1"/>
</dbReference>
<keyword evidence="10" id="KW-0560">Oxidoreductase</keyword>
<dbReference type="InterPro" id="IPR044861">
    <property type="entry name" value="IPNS-like_FE2OG_OXY"/>
</dbReference>
<name>A0ABQ1J1J8_9PROT</name>
<proteinExistence type="inferred from homology"/>
<evidence type="ECO:0000256" key="4">
    <source>
        <dbReference type="ARBA" id="ARBA00019045"/>
    </source>
</evidence>
<protein>
    <recommendedName>
        <fullName evidence="4">2-oxoglutarate-dependent ethylene/succinate-forming enzyme</fullName>
        <ecNumber evidence="3">1.13.12.19</ecNumber>
        <ecNumber evidence="2">1.14.20.7</ecNumber>
    </recommendedName>
    <alternativeName>
        <fullName evidence="6">2-oxoglutarate dioxygenase (ethylene-forming)</fullName>
    </alternativeName>
    <alternativeName>
        <fullName evidence="7">2-oxoglutarate/L-arginine monooxygenase/decarboxylase (succinate-forming)</fullName>
    </alternativeName>
</protein>
<evidence type="ECO:0000256" key="6">
    <source>
        <dbReference type="ARBA" id="ARBA00031011"/>
    </source>
</evidence>
<organism evidence="12 13">
    <name type="scientific">Tistrella bauzanensis</name>
    <dbReference type="NCBI Taxonomy" id="657419"/>
    <lineage>
        <taxon>Bacteria</taxon>
        <taxon>Pseudomonadati</taxon>
        <taxon>Pseudomonadota</taxon>
        <taxon>Alphaproteobacteria</taxon>
        <taxon>Geminicoccales</taxon>
        <taxon>Geminicoccaceae</taxon>
        <taxon>Tistrella</taxon>
    </lineage>
</organism>
<keyword evidence="10" id="KW-0479">Metal-binding</keyword>
<comment type="caution">
    <text evidence="12">The sequence shown here is derived from an EMBL/GenBank/DDBJ whole genome shotgun (WGS) entry which is preliminary data.</text>
</comment>